<gene>
    <name evidence="2" type="ORF">B296_00042772</name>
</gene>
<evidence type="ECO:0000313" key="2">
    <source>
        <dbReference type="EMBL" id="RRT47238.1"/>
    </source>
</evidence>
<sequence length="153" mass="15877">IEQEKRKVPSCGCEAGAGSVAVELTRPEGGDDGVDGLGSGPEAGERRGVAVAEGDPGPGVLRLVIYVGHDLGEDPSDGQGGGSHQRLVGLKPPPPSRDTAAVLLHDRTVEAEAEAGVCYRALLVGFGSAVFIEIRLARWRQCPNVTNDLSNLQ</sequence>
<accession>A0A426Y645</accession>
<dbReference type="EMBL" id="AMZH03014671">
    <property type="protein sequence ID" value="RRT47238.1"/>
    <property type="molecule type" value="Genomic_DNA"/>
</dbReference>
<feature type="non-terminal residue" evidence="2">
    <location>
        <position position="1"/>
    </location>
</feature>
<proteinExistence type="predicted"/>
<organism evidence="2 3">
    <name type="scientific">Ensete ventricosum</name>
    <name type="common">Abyssinian banana</name>
    <name type="synonym">Musa ensete</name>
    <dbReference type="NCBI Taxonomy" id="4639"/>
    <lineage>
        <taxon>Eukaryota</taxon>
        <taxon>Viridiplantae</taxon>
        <taxon>Streptophyta</taxon>
        <taxon>Embryophyta</taxon>
        <taxon>Tracheophyta</taxon>
        <taxon>Spermatophyta</taxon>
        <taxon>Magnoliopsida</taxon>
        <taxon>Liliopsida</taxon>
        <taxon>Zingiberales</taxon>
        <taxon>Musaceae</taxon>
        <taxon>Ensete</taxon>
    </lineage>
</organism>
<comment type="caution">
    <text evidence="2">The sequence shown here is derived from an EMBL/GenBank/DDBJ whole genome shotgun (WGS) entry which is preliminary data.</text>
</comment>
<evidence type="ECO:0000256" key="1">
    <source>
        <dbReference type="SAM" id="MobiDB-lite"/>
    </source>
</evidence>
<name>A0A426Y645_ENSVE</name>
<protein>
    <submittedName>
        <fullName evidence="2">Uncharacterized protein</fullName>
    </submittedName>
</protein>
<evidence type="ECO:0000313" key="3">
    <source>
        <dbReference type="Proteomes" id="UP000287651"/>
    </source>
</evidence>
<feature type="region of interest" description="Disordered" evidence="1">
    <location>
        <begin position="71"/>
        <end position="97"/>
    </location>
</feature>
<dbReference type="Proteomes" id="UP000287651">
    <property type="component" value="Unassembled WGS sequence"/>
</dbReference>
<dbReference type="AlphaFoldDB" id="A0A426Y645"/>
<reference evidence="2 3" key="1">
    <citation type="journal article" date="2014" name="Agronomy (Basel)">
        <title>A Draft Genome Sequence for Ensete ventricosum, the Drought-Tolerant Tree Against Hunger.</title>
        <authorList>
            <person name="Harrison J."/>
            <person name="Moore K.A."/>
            <person name="Paszkiewicz K."/>
            <person name="Jones T."/>
            <person name="Grant M."/>
            <person name="Ambacheew D."/>
            <person name="Muzemil S."/>
            <person name="Studholme D.J."/>
        </authorList>
    </citation>
    <scope>NUCLEOTIDE SEQUENCE [LARGE SCALE GENOMIC DNA]</scope>
</reference>
<feature type="region of interest" description="Disordered" evidence="1">
    <location>
        <begin position="23"/>
        <end position="52"/>
    </location>
</feature>